<feature type="compositionally biased region" description="Pro residues" evidence="5">
    <location>
        <begin position="48"/>
        <end position="57"/>
    </location>
</feature>
<accession>A0ABD1B2P1</accession>
<evidence type="ECO:0000313" key="6">
    <source>
        <dbReference type="EMBL" id="KAL1213242.1"/>
    </source>
</evidence>
<dbReference type="PROSITE" id="PS50096">
    <property type="entry name" value="IQ"/>
    <property type="match status" value="1"/>
</dbReference>
<dbReference type="InterPro" id="IPR044159">
    <property type="entry name" value="IQM"/>
</dbReference>
<reference evidence="6 7" key="1">
    <citation type="submission" date="2024-04" db="EMBL/GenBank/DDBJ databases">
        <title>Genome assembly C_amara_ONT_v2.</title>
        <authorList>
            <person name="Yant L."/>
            <person name="Moore C."/>
            <person name="Slenker M."/>
        </authorList>
    </citation>
    <scope>NUCLEOTIDE SEQUENCE [LARGE SCALE GENOMIC DNA]</scope>
    <source>
        <tissue evidence="6">Leaf</tissue>
    </source>
</reference>
<sequence length="100" mass="11375">MESFNNWEIPNETKTVSDFEVLETKKSTPNTLNGRNSERIQIKKPTDTPLPPPPPEPFGFSSPRPVTELDAAATTLQKVYRSYQIRRNLADCAVVVEELW</sequence>
<protein>
    <submittedName>
        <fullName evidence="6">IQ domain-containing protein IQM1</fullName>
    </submittedName>
</protein>
<evidence type="ECO:0000256" key="2">
    <source>
        <dbReference type="ARBA" id="ARBA00004496"/>
    </source>
</evidence>
<feature type="compositionally biased region" description="Basic and acidic residues" evidence="5">
    <location>
        <begin position="36"/>
        <end position="46"/>
    </location>
</feature>
<evidence type="ECO:0000256" key="5">
    <source>
        <dbReference type="SAM" id="MobiDB-lite"/>
    </source>
</evidence>
<dbReference type="Proteomes" id="UP001558713">
    <property type="component" value="Unassembled WGS sequence"/>
</dbReference>
<dbReference type="PANTHER" id="PTHR31250">
    <property type="entry name" value="IQ DOMAIN-CONTAINING PROTEIN IQM3"/>
    <property type="match status" value="1"/>
</dbReference>
<dbReference type="GO" id="GO:0005634">
    <property type="term" value="C:nucleus"/>
    <property type="evidence" value="ECO:0007669"/>
    <property type="project" value="UniProtKB-SubCell"/>
</dbReference>
<evidence type="ECO:0000256" key="1">
    <source>
        <dbReference type="ARBA" id="ARBA00004123"/>
    </source>
</evidence>
<name>A0ABD1B2P1_CARAN</name>
<evidence type="ECO:0000313" key="7">
    <source>
        <dbReference type="Proteomes" id="UP001558713"/>
    </source>
</evidence>
<evidence type="ECO:0000256" key="4">
    <source>
        <dbReference type="ARBA" id="ARBA00023242"/>
    </source>
</evidence>
<feature type="region of interest" description="Disordered" evidence="5">
    <location>
        <begin position="20"/>
        <end position="65"/>
    </location>
</feature>
<dbReference type="AlphaFoldDB" id="A0ABD1B2P1"/>
<dbReference type="GO" id="GO:0005737">
    <property type="term" value="C:cytoplasm"/>
    <property type="evidence" value="ECO:0007669"/>
    <property type="project" value="UniProtKB-SubCell"/>
</dbReference>
<dbReference type="PANTHER" id="PTHR31250:SF57">
    <property type="entry name" value="IQ DOMAIN-CONTAINING PROTEIN IQM1"/>
    <property type="match status" value="1"/>
</dbReference>
<organism evidence="6 7">
    <name type="scientific">Cardamine amara subsp. amara</name>
    <dbReference type="NCBI Taxonomy" id="228776"/>
    <lineage>
        <taxon>Eukaryota</taxon>
        <taxon>Viridiplantae</taxon>
        <taxon>Streptophyta</taxon>
        <taxon>Embryophyta</taxon>
        <taxon>Tracheophyta</taxon>
        <taxon>Spermatophyta</taxon>
        <taxon>Magnoliopsida</taxon>
        <taxon>eudicotyledons</taxon>
        <taxon>Gunneridae</taxon>
        <taxon>Pentapetalae</taxon>
        <taxon>rosids</taxon>
        <taxon>malvids</taxon>
        <taxon>Brassicales</taxon>
        <taxon>Brassicaceae</taxon>
        <taxon>Cardamineae</taxon>
        <taxon>Cardamine</taxon>
    </lineage>
</organism>
<evidence type="ECO:0000256" key="3">
    <source>
        <dbReference type="ARBA" id="ARBA00022490"/>
    </source>
</evidence>
<comment type="caution">
    <text evidence="6">The sequence shown here is derived from an EMBL/GenBank/DDBJ whole genome shotgun (WGS) entry which is preliminary data.</text>
</comment>
<proteinExistence type="predicted"/>
<dbReference type="CDD" id="cd23767">
    <property type="entry name" value="IQCD"/>
    <property type="match status" value="1"/>
</dbReference>
<keyword evidence="4" id="KW-0539">Nucleus</keyword>
<keyword evidence="7" id="KW-1185">Reference proteome</keyword>
<dbReference type="EMBL" id="JBANAX010000347">
    <property type="protein sequence ID" value="KAL1213242.1"/>
    <property type="molecule type" value="Genomic_DNA"/>
</dbReference>
<keyword evidence="3" id="KW-0963">Cytoplasm</keyword>
<comment type="subcellular location">
    <subcellularLocation>
        <location evidence="2">Cytoplasm</location>
    </subcellularLocation>
    <subcellularLocation>
        <location evidence="1">Nucleus</location>
    </subcellularLocation>
</comment>
<gene>
    <name evidence="6" type="ORF">V5N11_004015</name>
</gene>